<dbReference type="GO" id="GO:0032259">
    <property type="term" value="P:methylation"/>
    <property type="evidence" value="ECO:0007669"/>
    <property type="project" value="UniProtKB-KW"/>
</dbReference>
<dbReference type="GO" id="GO:0008168">
    <property type="term" value="F:methyltransferase activity"/>
    <property type="evidence" value="ECO:0007669"/>
    <property type="project" value="UniProtKB-KW"/>
</dbReference>
<reference evidence="4 5" key="1">
    <citation type="journal article" date="2013" name="Biodegradation">
        <title>Quantitative proteomic analysis of ibuprofen-degrading Patulibacter sp. strain I11.</title>
        <authorList>
            <person name="Almeida B."/>
            <person name="Kjeldal H."/>
            <person name="Lolas I."/>
            <person name="Knudsen A.D."/>
            <person name="Carvalho G."/>
            <person name="Nielsen K.L."/>
            <person name="Barreto Crespo M.T."/>
            <person name="Stensballe A."/>
            <person name="Nielsen J.L."/>
        </authorList>
    </citation>
    <scope>NUCLEOTIDE SEQUENCE [LARGE SCALE GENOMIC DNA]</scope>
    <source>
        <strain evidence="4 5">I11</strain>
    </source>
</reference>
<comment type="caution">
    <text evidence="4">The sequence shown here is derived from an EMBL/GenBank/DDBJ whole genome shotgun (WGS) entry which is preliminary data.</text>
</comment>
<keyword evidence="1 4" id="KW-0489">Methyltransferase</keyword>
<proteinExistence type="predicted"/>
<accession>H0E246</accession>
<dbReference type="Gene3D" id="3.40.50.150">
    <property type="entry name" value="Vaccinia Virus protein VP39"/>
    <property type="match status" value="1"/>
</dbReference>
<dbReference type="CDD" id="cd02440">
    <property type="entry name" value="AdoMet_MTases"/>
    <property type="match status" value="1"/>
</dbReference>
<dbReference type="EMBL" id="AGUD01000039">
    <property type="protein sequence ID" value="EHN12256.1"/>
    <property type="molecule type" value="Genomic_DNA"/>
</dbReference>
<dbReference type="InterPro" id="IPR029063">
    <property type="entry name" value="SAM-dependent_MTases_sf"/>
</dbReference>
<evidence type="ECO:0000259" key="3">
    <source>
        <dbReference type="Pfam" id="PF13649"/>
    </source>
</evidence>
<dbReference type="OrthoDB" id="5174037at2"/>
<keyword evidence="5" id="KW-1185">Reference proteome</keyword>
<evidence type="ECO:0000313" key="4">
    <source>
        <dbReference type="EMBL" id="EHN12256.1"/>
    </source>
</evidence>
<keyword evidence="2 4" id="KW-0808">Transferase</keyword>
<evidence type="ECO:0000256" key="1">
    <source>
        <dbReference type="ARBA" id="ARBA00022603"/>
    </source>
</evidence>
<dbReference type="Proteomes" id="UP000005143">
    <property type="component" value="Unassembled WGS sequence"/>
</dbReference>
<evidence type="ECO:0000313" key="5">
    <source>
        <dbReference type="Proteomes" id="UP000005143"/>
    </source>
</evidence>
<evidence type="ECO:0000256" key="2">
    <source>
        <dbReference type="ARBA" id="ARBA00022679"/>
    </source>
</evidence>
<dbReference type="SUPFAM" id="SSF53335">
    <property type="entry name" value="S-adenosyl-L-methionine-dependent methyltransferases"/>
    <property type="match status" value="1"/>
</dbReference>
<dbReference type="AlphaFoldDB" id="H0E246"/>
<dbReference type="PATRIC" id="fig|1097667.3.peg.855"/>
<dbReference type="PANTHER" id="PTHR43861">
    <property type="entry name" value="TRANS-ACONITATE 2-METHYLTRANSFERASE-RELATED"/>
    <property type="match status" value="1"/>
</dbReference>
<gene>
    <name evidence="4" type="ORF">PAI11_08590</name>
</gene>
<feature type="domain" description="Methyltransferase" evidence="3">
    <location>
        <begin position="47"/>
        <end position="137"/>
    </location>
</feature>
<protein>
    <submittedName>
        <fullName evidence="4">Methyltransferase type 11</fullName>
    </submittedName>
</protein>
<dbReference type="InterPro" id="IPR041698">
    <property type="entry name" value="Methyltransf_25"/>
</dbReference>
<name>H0E246_9ACTN</name>
<dbReference type="RefSeq" id="WP_007571294.1">
    <property type="nucleotide sequence ID" value="NZ_AGUD01000039.1"/>
</dbReference>
<sequence length="284" mass="30406">MSDDRTPPASDGPRDWEAGVYHRVSQPHAGWGADVLGRLELRGDETVLDAGCGSGKVTAQLVQRLPRGRLIGVDGSPAMIEQALKLLPPTVELVLQDLTELALPDPVDAVVSSATFHWIADHELLFARLAGVLRPGGRLEAQCGGAGNVADVEAAIDRLRQREPWATAFTGWDGPWNFGGPEETEARLRAAGFVDVRCWLEPRDVTPDDAYSFLHAVVLGAHLDRLPVEVHDDFVEAVRSELASAGGEPITIHYERLNISAVRAGGDAGAGESPDQIAARLRGA</sequence>
<dbReference type="PANTHER" id="PTHR43861:SF1">
    <property type="entry name" value="TRANS-ACONITATE 2-METHYLTRANSFERASE"/>
    <property type="match status" value="1"/>
</dbReference>
<dbReference type="Pfam" id="PF13649">
    <property type="entry name" value="Methyltransf_25"/>
    <property type="match status" value="1"/>
</dbReference>
<organism evidence="4 5">
    <name type="scientific">Patulibacter medicamentivorans</name>
    <dbReference type="NCBI Taxonomy" id="1097667"/>
    <lineage>
        <taxon>Bacteria</taxon>
        <taxon>Bacillati</taxon>
        <taxon>Actinomycetota</taxon>
        <taxon>Thermoleophilia</taxon>
        <taxon>Solirubrobacterales</taxon>
        <taxon>Patulibacteraceae</taxon>
        <taxon>Patulibacter</taxon>
    </lineage>
</organism>